<sequence length="130" mass="14903">MHLVVCSIPNPFIKSLRFLTVFCGKGRYGVFKGALERRFDQNACVYHQGDLPRGPCLPTMIRRYLPWFLQKRLWEGTVTTQMSLQHSNGMLDHNPYMGNFMVESSFLGRVSLILLEGSDNAHGRKRIQAT</sequence>
<evidence type="ECO:0000313" key="1">
    <source>
        <dbReference type="EMBL" id="GAO45991.1"/>
    </source>
</evidence>
<dbReference type="Proteomes" id="UP000033140">
    <property type="component" value="Unassembled WGS sequence"/>
</dbReference>
<evidence type="ECO:0000313" key="2">
    <source>
        <dbReference type="Proteomes" id="UP000033140"/>
    </source>
</evidence>
<accession>A0A0E9N8G6</accession>
<reference evidence="1 2" key="3">
    <citation type="journal article" date="2015" name="Genome Announc.">
        <title>Draft Genome Sequence of the Archiascomycetous Yeast Saitoella complicata.</title>
        <authorList>
            <person name="Yamauchi K."/>
            <person name="Kondo S."/>
            <person name="Hamamoto M."/>
            <person name="Takahashi Y."/>
            <person name="Ogura Y."/>
            <person name="Hayashi T."/>
            <person name="Nishida H."/>
        </authorList>
    </citation>
    <scope>NUCLEOTIDE SEQUENCE [LARGE SCALE GENOMIC DNA]</scope>
    <source>
        <strain evidence="1 2">NRRL Y-17804</strain>
    </source>
</reference>
<reference evidence="1 2" key="2">
    <citation type="journal article" date="2014" name="J. Gen. Appl. Microbiol.">
        <title>The early diverging ascomycetous budding yeast Saitoella complicata has three histone deacetylases belonging to the Clr6, Hos2, and Rpd3 lineages.</title>
        <authorList>
            <person name="Nishida H."/>
            <person name="Matsumoto T."/>
            <person name="Kondo S."/>
            <person name="Hamamoto M."/>
            <person name="Yoshikawa H."/>
        </authorList>
    </citation>
    <scope>NUCLEOTIDE SEQUENCE [LARGE SCALE GENOMIC DNA]</scope>
    <source>
        <strain evidence="1 2">NRRL Y-17804</strain>
    </source>
</reference>
<protein>
    <submittedName>
        <fullName evidence="1">Uncharacterized protein</fullName>
    </submittedName>
</protein>
<gene>
    <name evidence="1" type="ORF">G7K_0236-t1</name>
</gene>
<proteinExistence type="predicted"/>
<comment type="caution">
    <text evidence="1">The sequence shown here is derived from an EMBL/GenBank/DDBJ whole genome shotgun (WGS) entry which is preliminary data.</text>
</comment>
<name>A0A0E9N8G6_SAICN</name>
<organism evidence="1 2">
    <name type="scientific">Saitoella complicata (strain BCRC 22490 / CBS 7301 / JCM 7358 / NBRC 10748 / NRRL Y-17804)</name>
    <dbReference type="NCBI Taxonomy" id="698492"/>
    <lineage>
        <taxon>Eukaryota</taxon>
        <taxon>Fungi</taxon>
        <taxon>Dikarya</taxon>
        <taxon>Ascomycota</taxon>
        <taxon>Taphrinomycotina</taxon>
        <taxon>Taphrinomycotina incertae sedis</taxon>
        <taxon>Saitoella</taxon>
    </lineage>
</organism>
<dbReference type="AlphaFoldDB" id="A0A0E9N8G6"/>
<dbReference type="EMBL" id="BACD03000002">
    <property type="protein sequence ID" value="GAO45991.1"/>
    <property type="molecule type" value="Genomic_DNA"/>
</dbReference>
<reference evidence="1 2" key="1">
    <citation type="journal article" date="2011" name="J. Gen. Appl. Microbiol.">
        <title>Draft genome sequencing of the enigmatic yeast Saitoella complicata.</title>
        <authorList>
            <person name="Nishida H."/>
            <person name="Hamamoto M."/>
            <person name="Sugiyama J."/>
        </authorList>
    </citation>
    <scope>NUCLEOTIDE SEQUENCE [LARGE SCALE GENOMIC DNA]</scope>
    <source>
        <strain evidence="1 2">NRRL Y-17804</strain>
    </source>
</reference>
<keyword evidence="2" id="KW-1185">Reference proteome</keyword>